<name>A0A2I0UEV6_LIMLA</name>
<protein>
    <recommendedName>
        <fullName evidence="3">Rna-directed dna polymerase from mobile element jockey-like</fullName>
    </recommendedName>
</protein>
<organism evidence="1 2">
    <name type="scientific">Limosa lapponica baueri</name>
    <dbReference type="NCBI Taxonomy" id="1758121"/>
    <lineage>
        <taxon>Eukaryota</taxon>
        <taxon>Metazoa</taxon>
        <taxon>Chordata</taxon>
        <taxon>Craniata</taxon>
        <taxon>Vertebrata</taxon>
        <taxon>Euteleostomi</taxon>
        <taxon>Archelosauria</taxon>
        <taxon>Archosauria</taxon>
        <taxon>Dinosauria</taxon>
        <taxon>Saurischia</taxon>
        <taxon>Theropoda</taxon>
        <taxon>Coelurosauria</taxon>
        <taxon>Aves</taxon>
        <taxon>Neognathae</taxon>
        <taxon>Neoaves</taxon>
        <taxon>Charadriiformes</taxon>
        <taxon>Scolopacidae</taxon>
        <taxon>Limosa</taxon>
    </lineage>
</organism>
<accession>A0A2I0UEV6</accession>
<evidence type="ECO:0008006" key="3">
    <source>
        <dbReference type="Google" id="ProtNLM"/>
    </source>
</evidence>
<dbReference type="OrthoDB" id="416454at2759"/>
<reference evidence="2" key="2">
    <citation type="submission" date="2017-12" db="EMBL/GenBank/DDBJ databases">
        <title>Genome sequence of the Bar-tailed Godwit (Limosa lapponica baueri).</title>
        <authorList>
            <person name="Lima N.C.B."/>
            <person name="Parody-Merino A.M."/>
            <person name="Battley P.F."/>
            <person name="Fidler A.E."/>
            <person name="Prosdocimi F."/>
        </authorList>
    </citation>
    <scope>NUCLEOTIDE SEQUENCE [LARGE SCALE GENOMIC DNA]</scope>
</reference>
<gene>
    <name evidence="1" type="ORF">llap_5124</name>
</gene>
<dbReference type="AlphaFoldDB" id="A0A2I0UEV6"/>
<dbReference type="PANTHER" id="PTHR33332">
    <property type="entry name" value="REVERSE TRANSCRIPTASE DOMAIN-CONTAINING PROTEIN"/>
    <property type="match status" value="1"/>
</dbReference>
<evidence type="ECO:0000313" key="1">
    <source>
        <dbReference type="EMBL" id="PKU44571.1"/>
    </source>
</evidence>
<evidence type="ECO:0000313" key="2">
    <source>
        <dbReference type="Proteomes" id="UP000233556"/>
    </source>
</evidence>
<sequence>MKFNKAKCKVLHMGQSNPKHRLGRQWIENSPEEDLEVLVDKKLNMSWQCVLTAQKVNHILGCIKRSMASRSREVILSLYSTFMRPHLEYCIQLWSPQHKKDMDQLQWVLRGAPKIRGVEHLSYKERLRDLGLFSMEKKRLW</sequence>
<dbReference type="Proteomes" id="UP000233556">
    <property type="component" value="Unassembled WGS sequence"/>
</dbReference>
<dbReference type="PRINTS" id="PR01345">
    <property type="entry name" value="CERVTRCPTASE"/>
</dbReference>
<proteinExistence type="predicted"/>
<keyword evidence="2" id="KW-1185">Reference proteome</keyword>
<dbReference type="EMBL" id="KZ505817">
    <property type="protein sequence ID" value="PKU44571.1"/>
    <property type="molecule type" value="Genomic_DNA"/>
</dbReference>
<reference evidence="2" key="1">
    <citation type="submission" date="2017-11" db="EMBL/GenBank/DDBJ databases">
        <authorList>
            <person name="Lima N.C."/>
            <person name="Parody-Merino A.M."/>
            <person name="Battley P.F."/>
            <person name="Fidler A.E."/>
            <person name="Prosdocimi F."/>
        </authorList>
    </citation>
    <scope>NUCLEOTIDE SEQUENCE [LARGE SCALE GENOMIC DNA]</scope>
</reference>